<evidence type="ECO:0000256" key="1">
    <source>
        <dbReference type="SAM" id="MobiDB-lite"/>
    </source>
</evidence>
<accession>A0A8S5VP61</accession>
<dbReference type="EMBL" id="BK035339">
    <property type="protein sequence ID" value="DAG94374.1"/>
    <property type="molecule type" value="Genomic_DNA"/>
</dbReference>
<evidence type="ECO:0000313" key="2">
    <source>
        <dbReference type="EMBL" id="DAG94374.1"/>
    </source>
</evidence>
<feature type="region of interest" description="Disordered" evidence="1">
    <location>
        <begin position="19"/>
        <end position="41"/>
    </location>
</feature>
<name>A0A8S5VP61_9CAUD</name>
<proteinExistence type="predicted"/>
<organism evidence="2">
    <name type="scientific">Ackermannviridae sp</name>
    <dbReference type="NCBI Taxonomy" id="2831612"/>
    <lineage>
        <taxon>Viruses</taxon>
        <taxon>Duplodnaviria</taxon>
        <taxon>Heunggongvirae</taxon>
        <taxon>Uroviricota</taxon>
        <taxon>Caudoviricetes</taxon>
        <taxon>Pantevenvirales</taxon>
        <taxon>Ackermannviridae</taxon>
    </lineage>
</organism>
<sequence>MKGRAGLIGSAARYEYVNSPSEHKNKFSPLPQISMQNERKRGIVLQTRNKSTYPPL</sequence>
<reference evidence="2" key="1">
    <citation type="journal article" date="2021" name="Proc. Natl. Acad. Sci. U.S.A.">
        <title>A Catalog of Tens of Thousands of Viruses from Human Metagenomes Reveals Hidden Associations with Chronic Diseases.</title>
        <authorList>
            <person name="Tisza M.J."/>
            <person name="Buck C.B."/>
        </authorList>
    </citation>
    <scope>NUCLEOTIDE SEQUENCE</scope>
    <source>
        <strain evidence="2">Ctg2R45</strain>
    </source>
</reference>
<protein>
    <submittedName>
        <fullName evidence="2">Uncharacterized protein</fullName>
    </submittedName>
</protein>